<sequence>MTGYADRDAVIVGAVRTPIGKGKANGALHGVLPADLLAHSLRELTARTGVDPALVDDVIAGAVTAVGDQAVNIARNALLGAGFPETVPGTTVDRQCGSSQQAISFAAQGVLAGAYDIVIAAGVESMSRVPMGSSVLPGSDPFGVAFAERYSDGLVPQGISAELIAAKWGFSRAQLDEFSAGSHEKAARATKDGLFEAELAPIAGLSTDEIIRPGTTVDTLSGLQPAFYNEAYGARFPQINWEITPGNSSPLSDGSAAVMITSGATARRLGLNPVARIHTTTVVGSDPLYMLTGVIPATEKVLARAGLTLADIDLFEVNEAFAPVVLAWAADTGADLARTNVNGGAIAIGHPLGASGARIMTTLVNALEQRGGRYGLQTMCEGGGMANATIIERL</sequence>
<proteinExistence type="inferred from homology"/>
<keyword evidence="2 4" id="KW-0808">Transferase</keyword>
<reference evidence="7 8" key="1">
    <citation type="submission" date="2021-03" db="EMBL/GenBank/DDBJ databases">
        <title>Sequencing the genomes of 1000 actinobacteria strains.</title>
        <authorList>
            <person name="Klenk H.-P."/>
        </authorList>
    </citation>
    <scope>NUCLEOTIDE SEQUENCE [LARGE SCALE GENOMIC DNA]</scope>
    <source>
        <strain evidence="7 8">DSM 46713</strain>
    </source>
</reference>
<dbReference type="SUPFAM" id="SSF53901">
    <property type="entry name" value="Thiolase-like"/>
    <property type="match status" value="2"/>
</dbReference>
<keyword evidence="3 4" id="KW-0012">Acyltransferase</keyword>
<feature type="domain" description="Thiolase N-terminal" evidence="5">
    <location>
        <begin position="10"/>
        <end position="262"/>
    </location>
</feature>
<gene>
    <name evidence="7" type="ORF">JOF57_002693</name>
</gene>
<dbReference type="InterPro" id="IPR002155">
    <property type="entry name" value="Thiolase"/>
</dbReference>
<organism evidence="7 8">
    <name type="scientific">Mycolicibacterium lutetiense</name>
    <dbReference type="NCBI Taxonomy" id="1641992"/>
    <lineage>
        <taxon>Bacteria</taxon>
        <taxon>Bacillati</taxon>
        <taxon>Actinomycetota</taxon>
        <taxon>Actinomycetes</taxon>
        <taxon>Mycobacteriales</taxon>
        <taxon>Mycobacteriaceae</taxon>
        <taxon>Mycolicibacterium</taxon>
    </lineage>
</organism>
<dbReference type="Pfam" id="PF00108">
    <property type="entry name" value="Thiolase_N"/>
    <property type="match status" value="1"/>
</dbReference>
<feature type="domain" description="Thiolase C-terminal" evidence="6">
    <location>
        <begin position="272"/>
        <end position="393"/>
    </location>
</feature>
<dbReference type="PANTHER" id="PTHR43365:SF1">
    <property type="entry name" value="ACETYL-COA C-ACYLTRANSFERASE"/>
    <property type="match status" value="1"/>
</dbReference>
<dbReference type="RefSeq" id="WP_209917118.1">
    <property type="nucleotide sequence ID" value="NZ_JAGIOP010000002.1"/>
</dbReference>
<evidence type="ECO:0000256" key="3">
    <source>
        <dbReference type="ARBA" id="ARBA00023315"/>
    </source>
</evidence>
<dbReference type="Gene3D" id="3.40.47.10">
    <property type="match status" value="2"/>
</dbReference>
<dbReference type="EC" id="2.3.1.16" evidence="7"/>
<dbReference type="GO" id="GO:0003988">
    <property type="term" value="F:acetyl-CoA C-acyltransferase activity"/>
    <property type="evidence" value="ECO:0007669"/>
    <property type="project" value="UniProtKB-EC"/>
</dbReference>
<keyword evidence="8" id="KW-1185">Reference proteome</keyword>
<name>A0ABS4ZTC5_9MYCO</name>
<dbReference type="PROSITE" id="PS00737">
    <property type="entry name" value="THIOLASE_2"/>
    <property type="match status" value="1"/>
</dbReference>
<dbReference type="InterPro" id="IPR016039">
    <property type="entry name" value="Thiolase-like"/>
</dbReference>
<accession>A0ABS4ZTC5</accession>
<evidence type="ECO:0000259" key="5">
    <source>
        <dbReference type="Pfam" id="PF00108"/>
    </source>
</evidence>
<dbReference type="InterPro" id="IPR020616">
    <property type="entry name" value="Thiolase_N"/>
</dbReference>
<dbReference type="NCBIfam" id="TIGR01930">
    <property type="entry name" value="AcCoA-C-Actrans"/>
    <property type="match status" value="1"/>
</dbReference>
<dbReference type="EMBL" id="JAGIOP010000002">
    <property type="protein sequence ID" value="MBP2452780.1"/>
    <property type="molecule type" value="Genomic_DNA"/>
</dbReference>
<dbReference type="InterPro" id="IPR020613">
    <property type="entry name" value="Thiolase_CS"/>
</dbReference>
<dbReference type="Proteomes" id="UP000694460">
    <property type="component" value="Unassembled WGS sequence"/>
</dbReference>
<dbReference type="InterPro" id="IPR020617">
    <property type="entry name" value="Thiolase_C"/>
</dbReference>
<comment type="similarity">
    <text evidence="1 4">Belongs to the thiolase-like superfamily. Thiolase family.</text>
</comment>
<evidence type="ECO:0000256" key="1">
    <source>
        <dbReference type="ARBA" id="ARBA00010982"/>
    </source>
</evidence>
<evidence type="ECO:0000259" key="6">
    <source>
        <dbReference type="Pfam" id="PF02803"/>
    </source>
</evidence>
<dbReference type="Pfam" id="PF02803">
    <property type="entry name" value="Thiolase_C"/>
    <property type="match status" value="1"/>
</dbReference>
<protein>
    <submittedName>
        <fullName evidence="7">Acetyl-CoA acyltransferase</fullName>
        <ecNumber evidence="7">2.3.1.16</ecNumber>
    </submittedName>
</protein>
<evidence type="ECO:0000256" key="4">
    <source>
        <dbReference type="RuleBase" id="RU003557"/>
    </source>
</evidence>
<evidence type="ECO:0000313" key="7">
    <source>
        <dbReference type="EMBL" id="MBP2452780.1"/>
    </source>
</evidence>
<comment type="caution">
    <text evidence="7">The sequence shown here is derived from an EMBL/GenBank/DDBJ whole genome shotgun (WGS) entry which is preliminary data.</text>
</comment>
<dbReference type="PIRSF" id="PIRSF000429">
    <property type="entry name" value="Ac-CoA_Ac_transf"/>
    <property type="match status" value="1"/>
</dbReference>
<evidence type="ECO:0000313" key="8">
    <source>
        <dbReference type="Proteomes" id="UP000694460"/>
    </source>
</evidence>
<dbReference type="PANTHER" id="PTHR43365">
    <property type="entry name" value="BLR7806 PROTEIN"/>
    <property type="match status" value="1"/>
</dbReference>
<evidence type="ECO:0000256" key="2">
    <source>
        <dbReference type="ARBA" id="ARBA00022679"/>
    </source>
</evidence>
<dbReference type="CDD" id="cd00751">
    <property type="entry name" value="thiolase"/>
    <property type="match status" value="1"/>
</dbReference>